<accession>A0A7T0C0L1</accession>
<name>A0A7T0C0L1_9BACT</name>
<organism evidence="1 2">
    <name type="scientific">Candidatus Nitrohelix vancouverensis</name>
    <dbReference type="NCBI Taxonomy" id="2705534"/>
    <lineage>
        <taxon>Bacteria</taxon>
        <taxon>Pseudomonadati</taxon>
        <taxon>Nitrospinota/Tectimicrobiota group</taxon>
        <taxon>Nitrospinota</taxon>
        <taxon>Nitrospinia</taxon>
        <taxon>Nitrospinales</taxon>
        <taxon>Nitrospinaceae</taxon>
        <taxon>Candidatus Nitrohelix</taxon>
    </lineage>
</organism>
<proteinExistence type="predicted"/>
<dbReference type="KEGG" id="nva:G3M78_02625"/>
<protein>
    <submittedName>
        <fullName evidence="1">Uncharacterized protein</fullName>
    </submittedName>
</protein>
<dbReference type="EMBL" id="CP048620">
    <property type="protein sequence ID" value="QPJ64349.1"/>
    <property type="molecule type" value="Genomic_DNA"/>
</dbReference>
<gene>
    <name evidence="1" type="ORF">G3M78_02625</name>
</gene>
<dbReference type="AlphaFoldDB" id="A0A7T0C0L1"/>
<evidence type="ECO:0000313" key="1">
    <source>
        <dbReference type="EMBL" id="QPJ64349.1"/>
    </source>
</evidence>
<sequence length="81" mass="8993">MSKDDDRALRLAAQLYYAQGWGPLTLFEVAGLEIFRPVLPVSAVKKAITASKRAVCSQHLKGDVRPQEILEMLTFSLFTPS</sequence>
<reference evidence="2" key="1">
    <citation type="submission" date="2020-02" db="EMBL/GenBank/DDBJ databases">
        <title>Genomic and physiological characterization of two novel Nitrospinaceae genera.</title>
        <authorList>
            <person name="Mueller A.J."/>
            <person name="Jung M.-Y."/>
            <person name="Strachan C.R."/>
            <person name="Herbold C.W."/>
            <person name="Kirkegaard R.H."/>
            <person name="Daims H."/>
        </authorList>
    </citation>
    <scope>NUCLEOTIDE SEQUENCE [LARGE SCALE GENOMIC DNA]</scope>
</reference>
<dbReference type="Proteomes" id="UP000594464">
    <property type="component" value="Chromosome"/>
</dbReference>
<evidence type="ECO:0000313" key="2">
    <source>
        <dbReference type="Proteomes" id="UP000594464"/>
    </source>
</evidence>